<proteinExistence type="predicted"/>
<organism evidence="2 3">
    <name type="scientific">Clostridium tagluense</name>
    <dbReference type="NCBI Taxonomy" id="360422"/>
    <lineage>
        <taxon>Bacteria</taxon>
        <taxon>Bacillati</taxon>
        <taxon>Bacillota</taxon>
        <taxon>Clostridia</taxon>
        <taxon>Eubacteriales</taxon>
        <taxon>Clostridiaceae</taxon>
        <taxon>Clostridium</taxon>
    </lineage>
</organism>
<feature type="transmembrane region" description="Helical" evidence="1">
    <location>
        <begin position="28"/>
        <end position="45"/>
    </location>
</feature>
<keyword evidence="1" id="KW-0812">Transmembrane</keyword>
<dbReference type="RefSeq" id="WP_233439645.1">
    <property type="nucleotide sequence ID" value="NZ_BHYK01000001.1"/>
</dbReference>
<evidence type="ECO:0000313" key="2">
    <source>
        <dbReference type="EMBL" id="GCD08525.1"/>
    </source>
</evidence>
<evidence type="ECO:0000313" key="3">
    <source>
        <dbReference type="Proteomes" id="UP000287872"/>
    </source>
</evidence>
<keyword evidence="1" id="KW-1133">Transmembrane helix</keyword>
<reference evidence="2 3" key="1">
    <citation type="submission" date="2018-11" db="EMBL/GenBank/DDBJ databases">
        <title>Genome sequencing and assembly of Clostridium tagluense strain A121.</title>
        <authorList>
            <person name="Murakami T."/>
            <person name="Segawa T."/>
            <person name="Shcherbakova V.A."/>
            <person name="Mori H."/>
            <person name="Yoshimura Y."/>
        </authorList>
    </citation>
    <scope>NUCLEOTIDE SEQUENCE [LARGE SCALE GENOMIC DNA]</scope>
    <source>
        <strain evidence="2 3">A121</strain>
    </source>
</reference>
<gene>
    <name evidence="2" type="ORF">Ctaglu_01480</name>
</gene>
<dbReference type="AlphaFoldDB" id="A0A401UG57"/>
<dbReference type="EMBL" id="BHYK01000001">
    <property type="protein sequence ID" value="GCD08525.1"/>
    <property type="molecule type" value="Genomic_DNA"/>
</dbReference>
<dbReference type="Proteomes" id="UP000287872">
    <property type="component" value="Unassembled WGS sequence"/>
</dbReference>
<evidence type="ECO:0000256" key="1">
    <source>
        <dbReference type="SAM" id="Phobius"/>
    </source>
</evidence>
<accession>A0A401UG57</accession>
<protein>
    <submittedName>
        <fullName evidence="2">Uncharacterized protein</fullName>
    </submittedName>
</protein>
<name>A0A401UG57_9CLOT</name>
<keyword evidence="1" id="KW-0472">Membrane</keyword>
<keyword evidence="3" id="KW-1185">Reference proteome</keyword>
<comment type="caution">
    <text evidence="2">The sequence shown here is derived from an EMBL/GenBank/DDBJ whole genome shotgun (WGS) entry which is preliminary data.</text>
</comment>
<sequence length="123" mass="14139">MKDIQNGVFGSGISESISEFNKEEIDCLLSGIITLYVTGVSLHLFNKVIRKIFKNNMVYINNDNNKVLLIYLGEVKTQKLKRKIDTIINLFLPINMNITIYWDKHFGIIGLGKTMRLDEMVIN</sequence>